<dbReference type="PANTHER" id="PTHR22916">
    <property type="entry name" value="GLYCOSYLTRANSFERASE"/>
    <property type="match status" value="1"/>
</dbReference>
<keyword evidence="2" id="KW-0808">Transferase</keyword>
<dbReference type="InterPro" id="IPR029044">
    <property type="entry name" value="Nucleotide-diphossugar_trans"/>
</dbReference>
<organism evidence="2 3">
    <name type="scientific">Chryseobacterium fistulae</name>
    <dbReference type="NCBI Taxonomy" id="2675058"/>
    <lineage>
        <taxon>Bacteria</taxon>
        <taxon>Pseudomonadati</taxon>
        <taxon>Bacteroidota</taxon>
        <taxon>Flavobacteriia</taxon>
        <taxon>Flavobacteriales</taxon>
        <taxon>Weeksellaceae</taxon>
        <taxon>Chryseobacterium group</taxon>
        <taxon>Chryseobacterium</taxon>
    </lineage>
</organism>
<dbReference type="CDD" id="cd00761">
    <property type="entry name" value="Glyco_tranf_GTA_type"/>
    <property type="match status" value="1"/>
</dbReference>
<dbReference type="SUPFAM" id="SSF53448">
    <property type="entry name" value="Nucleotide-diphospho-sugar transferases"/>
    <property type="match status" value="1"/>
</dbReference>
<protein>
    <submittedName>
        <fullName evidence="2">Glycosyltransferase EpsH</fullName>
        <ecNumber evidence="2">2.4.-.-</ecNumber>
    </submittedName>
</protein>
<proteinExistence type="predicted"/>
<accession>A0A6N4XWJ9</accession>
<gene>
    <name evidence="2" type="primary">epsH_2</name>
    <name evidence="2" type="ORF">CHRY9393_03347</name>
</gene>
<dbReference type="InterPro" id="IPR001173">
    <property type="entry name" value="Glyco_trans_2-like"/>
</dbReference>
<evidence type="ECO:0000313" key="2">
    <source>
        <dbReference type="EMBL" id="CAA7392622.1"/>
    </source>
</evidence>
<feature type="domain" description="Glycosyltransferase 2-like" evidence="1">
    <location>
        <begin position="4"/>
        <end position="124"/>
    </location>
</feature>
<dbReference type="Proteomes" id="UP000445309">
    <property type="component" value="Unassembled WGS sequence"/>
</dbReference>
<dbReference type="EMBL" id="CACVBY010000128">
    <property type="protein sequence ID" value="CAA7392622.1"/>
    <property type="molecule type" value="Genomic_DNA"/>
</dbReference>
<reference evidence="2 3" key="1">
    <citation type="submission" date="2020-01" db="EMBL/GenBank/DDBJ databases">
        <authorList>
            <person name="Rodrigo-Torres L."/>
            <person name="Arahal R. D."/>
            <person name="Lucena T."/>
        </authorList>
    </citation>
    <scope>NUCLEOTIDE SEQUENCE [LARGE SCALE GENOMIC DNA]</scope>
    <source>
        <strain evidence="2 3">CECT 9393</strain>
    </source>
</reference>
<dbReference type="EC" id="2.4.-.-" evidence="2"/>
<dbReference type="AlphaFoldDB" id="A0A6N4XWJ9"/>
<dbReference type="Gene3D" id="3.90.550.10">
    <property type="entry name" value="Spore Coat Polysaccharide Biosynthesis Protein SpsA, Chain A"/>
    <property type="match status" value="1"/>
</dbReference>
<keyword evidence="2" id="KW-0328">Glycosyltransferase</keyword>
<dbReference type="Pfam" id="PF00535">
    <property type="entry name" value="Glycos_transf_2"/>
    <property type="match status" value="1"/>
</dbReference>
<name>A0A6N4XWJ9_9FLAO</name>
<sequence>MRITVIIPVYNSEHYIGRAVESALQFEEVMEVLLIEDQSPDNALEVCHNLTEQYDRVKLFQHSDRGNHGAGASRNLGIENARGDFLAFLDSDDYYLPNRFDREKELFQNPEVDGVYGALGVEYYSEYAK</sequence>
<dbReference type="PANTHER" id="PTHR22916:SF3">
    <property type="entry name" value="UDP-GLCNAC:BETAGAL BETA-1,3-N-ACETYLGLUCOSAMINYLTRANSFERASE-LIKE PROTEIN 1"/>
    <property type="match status" value="1"/>
</dbReference>
<evidence type="ECO:0000259" key="1">
    <source>
        <dbReference type="Pfam" id="PF00535"/>
    </source>
</evidence>
<keyword evidence="3" id="KW-1185">Reference proteome</keyword>
<dbReference type="GO" id="GO:0016758">
    <property type="term" value="F:hexosyltransferase activity"/>
    <property type="evidence" value="ECO:0007669"/>
    <property type="project" value="UniProtKB-ARBA"/>
</dbReference>
<evidence type="ECO:0000313" key="3">
    <source>
        <dbReference type="Proteomes" id="UP000445309"/>
    </source>
</evidence>
<dbReference type="RefSeq" id="WP_162074274.1">
    <property type="nucleotide sequence ID" value="NZ_CACVBY010000128.1"/>
</dbReference>